<dbReference type="OrthoDB" id="765606at2"/>
<gene>
    <name evidence="1" type="ORF">SAMN05216245_1333</name>
</gene>
<dbReference type="AlphaFoldDB" id="A0A1I2EC82"/>
<accession>A0A1I2EC82</accession>
<dbReference type="Proteomes" id="UP000198896">
    <property type="component" value="Unassembled WGS sequence"/>
</dbReference>
<keyword evidence="2" id="KW-1185">Reference proteome</keyword>
<name>A0A1I2EC82_9FIRM</name>
<dbReference type="EMBL" id="FONL01000033">
    <property type="protein sequence ID" value="SFE90206.1"/>
    <property type="molecule type" value="Genomic_DNA"/>
</dbReference>
<sequence>MSKQKVTLCEQDGSYVSIYVDASLHEGELTISGQDIGKAAEDFWGDSDYEYWLTLPPASAEKFF</sequence>
<evidence type="ECO:0000313" key="1">
    <source>
        <dbReference type="EMBL" id="SFE90206.1"/>
    </source>
</evidence>
<organism evidence="1 2">
    <name type="scientific">Succiniclasticum ruminis DSM 9236</name>
    <dbReference type="NCBI Taxonomy" id="1123323"/>
    <lineage>
        <taxon>Bacteria</taxon>
        <taxon>Bacillati</taxon>
        <taxon>Bacillota</taxon>
        <taxon>Negativicutes</taxon>
        <taxon>Acidaminococcales</taxon>
        <taxon>Acidaminococcaceae</taxon>
        <taxon>Succiniclasticum</taxon>
    </lineage>
</organism>
<reference evidence="1 2" key="1">
    <citation type="submission" date="2016-10" db="EMBL/GenBank/DDBJ databases">
        <authorList>
            <person name="de Groot N.N."/>
        </authorList>
    </citation>
    <scope>NUCLEOTIDE SEQUENCE [LARGE SCALE GENOMIC DNA]</scope>
    <source>
        <strain evidence="1 2">DSM 9236</strain>
    </source>
</reference>
<protein>
    <submittedName>
        <fullName evidence="1">Uncharacterized protein</fullName>
    </submittedName>
</protein>
<dbReference type="RefSeq" id="WP_093914373.1">
    <property type="nucleotide sequence ID" value="NZ_FONL01000033.1"/>
</dbReference>
<proteinExistence type="predicted"/>
<evidence type="ECO:0000313" key="2">
    <source>
        <dbReference type="Proteomes" id="UP000198896"/>
    </source>
</evidence>
<dbReference type="STRING" id="1123323.SAMN05216245_1333"/>